<keyword evidence="3" id="KW-1185">Reference proteome</keyword>
<dbReference type="InterPro" id="IPR010775">
    <property type="entry name" value="DUF1365"/>
</dbReference>
<evidence type="ECO:0000313" key="2">
    <source>
        <dbReference type="EMBL" id="MEA5445767.1"/>
    </source>
</evidence>
<proteinExistence type="predicted"/>
<name>A0AAP6MMC5_9GAMM</name>
<evidence type="ECO:0000313" key="3">
    <source>
        <dbReference type="Proteomes" id="UP001302316"/>
    </source>
</evidence>
<dbReference type="Proteomes" id="UP001302316">
    <property type="component" value="Unassembled WGS sequence"/>
</dbReference>
<feature type="region of interest" description="Disordered" evidence="1">
    <location>
        <begin position="248"/>
        <end position="270"/>
    </location>
</feature>
<gene>
    <name evidence="2" type="ORF">VCB98_08040</name>
</gene>
<dbReference type="AlphaFoldDB" id="A0AAP6MMC5"/>
<organism evidence="2 3">
    <name type="scientific">Natronospira elongata</name>
    <dbReference type="NCBI Taxonomy" id="3110268"/>
    <lineage>
        <taxon>Bacteria</taxon>
        <taxon>Pseudomonadati</taxon>
        <taxon>Pseudomonadota</taxon>
        <taxon>Gammaproteobacteria</taxon>
        <taxon>Natronospirales</taxon>
        <taxon>Natronospiraceae</taxon>
        <taxon>Natronospira</taxon>
    </lineage>
</organism>
<accession>A0AAP6MMC5</accession>
<dbReference type="RefSeq" id="WP_346051523.1">
    <property type="nucleotide sequence ID" value="NZ_JAYGII010000014.1"/>
</dbReference>
<comment type="caution">
    <text evidence="2">The sequence shown here is derived from an EMBL/GenBank/DDBJ whole genome shotgun (WGS) entry which is preliminary data.</text>
</comment>
<dbReference type="PANTHER" id="PTHR33973">
    <property type="entry name" value="OS07G0153300 PROTEIN"/>
    <property type="match status" value="1"/>
</dbReference>
<evidence type="ECO:0000256" key="1">
    <source>
        <dbReference type="SAM" id="MobiDB-lite"/>
    </source>
</evidence>
<reference evidence="2 3" key="1">
    <citation type="submission" date="2023-12" db="EMBL/GenBank/DDBJ databases">
        <title>Whole-genome sequencing of halo(alkali)philic microorganisms from hypersaline lakes.</title>
        <authorList>
            <person name="Sorokin D.Y."/>
            <person name="Merkel A.Y."/>
            <person name="Messina E."/>
            <person name="Yakimov M."/>
        </authorList>
    </citation>
    <scope>NUCLEOTIDE SEQUENCE [LARGE SCALE GENOMIC DNA]</scope>
    <source>
        <strain evidence="2 3">AB-CW1</strain>
    </source>
</reference>
<sequence length="270" mass="31280">MGASCLYTGQVMHQRRQPGSYRFRYRVFSLLLDIDELDFLDRDLRFFSRNRFNLLSFHDRDHGPQDGSDLRRWIARVLATAGLEADGPIRLLCFPRVLGYGFSPLAVWYCHAADERLIAVILEVRNTFGEKHQYLLPMNNDSSRHPPAWTAPKAFHVSPFATMDAHYRFRLRIPDKQMLVRVDTGWDAAGQYQMSACWTGKRRPLMDASLLRQALGVPLQGLKIISLIHWQALKLWLRCFPFYRKPSPPDQEVSLTCPQASPLKPTHRQD</sequence>
<dbReference type="Pfam" id="PF07103">
    <property type="entry name" value="DUF1365"/>
    <property type="match status" value="1"/>
</dbReference>
<dbReference type="PANTHER" id="PTHR33973:SF4">
    <property type="entry name" value="OS07G0153300 PROTEIN"/>
    <property type="match status" value="1"/>
</dbReference>
<protein>
    <submittedName>
        <fullName evidence="2">DUF1365 domain-containing protein</fullName>
    </submittedName>
</protein>
<dbReference type="EMBL" id="JAYGII010000014">
    <property type="protein sequence ID" value="MEA5445767.1"/>
    <property type="molecule type" value="Genomic_DNA"/>
</dbReference>